<keyword evidence="3" id="KW-1185">Reference proteome</keyword>
<evidence type="ECO:0000313" key="3">
    <source>
        <dbReference type="Proteomes" id="UP001139035"/>
    </source>
</evidence>
<organism evidence="2 3">
    <name type="scientific">Jiella avicenniae</name>
    <dbReference type="NCBI Taxonomy" id="2907202"/>
    <lineage>
        <taxon>Bacteria</taxon>
        <taxon>Pseudomonadati</taxon>
        <taxon>Pseudomonadota</taxon>
        <taxon>Alphaproteobacteria</taxon>
        <taxon>Hyphomicrobiales</taxon>
        <taxon>Aurantimonadaceae</taxon>
        <taxon>Jiella</taxon>
    </lineage>
</organism>
<protein>
    <submittedName>
        <fullName evidence="2">Transposase</fullName>
    </submittedName>
</protein>
<dbReference type="Pfam" id="PF01527">
    <property type="entry name" value="HTH_Tnp_1"/>
    <property type="match status" value="1"/>
</dbReference>
<dbReference type="GO" id="GO:0004803">
    <property type="term" value="F:transposase activity"/>
    <property type="evidence" value="ECO:0007669"/>
    <property type="project" value="InterPro"/>
</dbReference>
<dbReference type="Proteomes" id="UP001139035">
    <property type="component" value="Unassembled WGS sequence"/>
</dbReference>
<dbReference type="Gene3D" id="1.10.10.10">
    <property type="entry name" value="Winged helix-like DNA-binding domain superfamily/Winged helix DNA-binding domain"/>
    <property type="match status" value="1"/>
</dbReference>
<reference evidence="2" key="1">
    <citation type="submission" date="2022-01" db="EMBL/GenBank/DDBJ databases">
        <title>Jiella avicenniae sp. nov., a novel endophytic bacterium isolated from bark of Avicennia marina.</title>
        <authorList>
            <person name="Tuo L."/>
        </authorList>
    </citation>
    <scope>NUCLEOTIDE SEQUENCE</scope>
    <source>
        <strain evidence="2">CBK1P-4</strain>
    </source>
</reference>
<dbReference type="SUPFAM" id="SSF48295">
    <property type="entry name" value="TrpR-like"/>
    <property type="match status" value="1"/>
</dbReference>
<dbReference type="InterPro" id="IPR002514">
    <property type="entry name" value="Transposase_8"/>
</dbReference>
<evidence type="ECO:0000256" key="1">
    <source>
        <dbReference type="ARBA" id="ARBA00009964"/>
    </source>
</evidence>
<dbReference type="PANTHER" id="PTHR37936">
    <property type="entry name" value="TRANSPOSASE INSC FOR INSERTION ELEMENT IS2A-RELATED"/>
    <property type="match status" value="1"/>
</dbReference>
<dbReference type="GO" id="GO:0006313">
    <property type="term" value="P:DNA transposition"/>
    <property type="evidence" value="ECO:0007669"/>
    <property type="project" value="InterPro"/>
</dbReference>
<comment type="similarity">
    <text evidence="1">Belongs to the transposase 8 family.</text>
</comment>
<dbReference type="NCBIfam" id="NF047595">
    <property type="entry name" value="IS66_ISRel24_TnpA"/>
    <property type="match status" value="1"/>
</dbReference>
<dbReference type="GO" id="GO:0043565">
    <property type="term" value="F:sequence-specific DNA binding"/>
    <property type="evidence" value="ECO:0007669"/>
    <property type="project" value="InterPro"/>
</dbReference>
<dbReference type="PANTHER" id="PTHR37936:SF3">
    <property type="entry name" value="TRANSPOSASE INSC FOR INSERTION ELEMENT IS2A-RELATED"/>
    <property type="match status" value="1"/>
</dbReference>
<name>A0A9X1P6S3_9HYPH</name>
<sequence>MDRNTHRAFERLEIVETGRRRRWSDEEKLKIVIESMAGPRLVSATARRYGISRSQLAMWRRTFRNQPAGSDPGPTFVPAVLAPVSEVPRQESVATSSRMEIILTCGRRIVIDTDVDPEALARVIAVVDRQKWLGLSEQPRRLDKWIVCRVYAAARSGWLK</sequence>
<accession>A0A9X1P6S3</accession>
<gene>
    <name evidence="2" type="ORF">LZD57_22900</name>
</gene>
<dbReference type="EMBL" id="JAJUWU010000031">
    <property type="protein sequence ID" value="MCE7030844.1"/>
    <property type="molecule type" value="Genomic_DNA"/>
</dbReference>
<proteinExistence type="inferred from homology"/>
<dbReference type="InterPro" id="IPR010921">
    <property type="entry name" value="Trp_repressor/repl_initiator"/>
</dbReference>
<evidence type="ECO:0000313" key="2">
    <source>
        <dbReference type="EMBL" id="MCE7030844.1"/>
    </source>
</evidence>
<dbReference type="InterPro" id="IPR036388">
    <property type="entry name" value="WH-like_DNA-bd_sf"/>
</dbReference>
<dbReference type="AlphaFoldDB" id="A0A9X1P6S3"/>
<comment type="caution">
    <text evidence="2">The sequence shown here is derived from an EMBL/GenBank/DDBJ whole genome shotgun (WGS) entry which is preliminary data.</text>
</comment>
<dbReference type="RefSeq" id="WP_233721916.1">
    <property type="nucleotide sequence ID" value="NZ_JAJUWU010000031.1"/>
</dbReference>